<keyword evidence="7" id="KW-1185">Reference proteome</keyword>
<accession>A0AAN9YR62</accession>
<dbReference type="PRINTS" id="PR00081">
    <property type="entry name" value="GDHRDH"/>
</dbReference>
<evidence type="ECO:0000256" key="1">
    <source>
        <dbReference type="ARBA" id="ARBA00006484"/>
    </source>
</evidence>
<dbReference type="InterPro" id="IPR057326">
    <property type="entry name" value="KR_dom"/>
</dbReference>
<comment type="caution">
    <text evidence="6">The sequence shown here is derived from an EMBL/GenBank/DDBJ whole genome shotgun (WGS) entry which is preliminary data.</text>
</comment>
<evidence type="ECO:0000256" key="4">
    <source>
        <dbReference type="RuleBase" id="RU000363"/>
    </source>
</evidence>
<dbReference type="PANTHER" id="PTHR24322">
    <property type="entry name" value="PKSB"/>
    <property type="match status" value="1"/>
</dbReference>
<dbReference type="Pfam" id="PF00106">
    <property type="entry name" value="adh_short"/>
    <property type="match status" value="1"/>
</dbReference>
<dbReference type="EMBL" id="JAKJXP020000055">
    <property type="protein sequence ID" value="KAK7751009.1"/>
    <property type="molecule type" value="Genomic_DNA"/>
</dbReference>
<organism evidence="6 7">
    <name type="scientific">Diatrype stigma</name>
    <dbReference type="NCBI Taxonomy" id="117547"/>
    <lineage>
        <taxon>Eukaryota</taxon>
        <taxon>Fungi</taxon>
        <taxon>Dikarya</taxon>
        <taxon>Ascomycota</taxon>
        <taxon>Pezizomycotina</taxon>
        <taxon>Sordariomycetes</taxon>
        <taxon>Xylariomycetidae</taxon>
        <taxon>Xylariales</taxon>
        <taxon>Diatrypaceae</taxon>
        <taxon>Diatrype</taxon>
    </lineage>
</organism>
<dbReference type="InterPro" id="IPR036291">
    <property type="entry name" value="NAD(P)-bd_dom_sf"/>
</dbReference>
<dbReference type="PROSITE" id="PS00061">
    <property type="entry name" value="ADH_SHORT"/>
    <property type="match status" value="1"/>
</dbReference>
<gene>
    <name evidence="6" type="ORF">SLS62_006994</name>
</gene>
<protein>
    <recommendedName>
        <fullName evidence="5">Ketoreductase domain-containing protein</fullName>
    </recommendedName>
</protein>
<evidence type="ECO:0000313" key="7">
    <source>
        <dbReference type="Proteomes" id="UP001320420"/>
    </source>
</evidence>
<keyword evidence="2" id="KW-0521">NADP</keyword>
<evidence type="ECO:0000256" key="2">
    <source>
        <dbReference type="ARBA" id="ARBA00022857"/>
    </source>
</evidence>
<proteinExistence type="inferred from homology"/>
<dbReference type="Gene3D" id="3.40.50.720">
    <property type="entry name" value="NAD(P)-binding Rossmann-like Domain"/>
    <property type="match status" value="1"/>
</dbReference>
<reference evidence="6 7" key="1">
    <citation type="submission" date="2024-02" db="EMBL/GenBank/DDBJ databases">
        <title>De novo assembly and annotation of 12 fungi associated with fruit tree decline syndrome in Ontario, Canada.</title>
        <authorList>
            <person name="Sulman M."/>
            <person name="Ellouze W."/>
            <person name="Ilyukhin E."/>
        </authorList>
    </citation>
    <scope>NUCLEOTIDE SEQUENCE [LARGE SCALE GENOMIC DNA]</scope>
    <source>
        <strain evidence="6 7">M11/M66-122</strain>
    </source>
</reference>
<evidence type="ECO:0000259" key="5">
    <source>
        <dbReference type="SMART" id="SM00822"/>
    </source>
</evidence>
<evidence type="ECO:0000256" key="3">
    <source>
        <dbReference type="ARBA" id="ARBA00023002"/>
    </source>
</evidence>
<dbReference type="InterPro" id="IPR002347">
    <property type="entry name" value="SDR_fam"/>
</dbReference>
<comment type="similarity">
    <text evidence="1 4">Belongs to the short-chain dehydrogenases/reductases (SDR) family.</text>
</comment>
<dbReference type="PANTHER" id="PTHR24322:SF736">
    <property type="entry name" value="RETINOL DEHYDROGENASE 10"/>
    <property type="match status" value="1"/>
</dbReference>
<dbReference type="Proteomes" id="UP001320420">
    <property type="component" value="Unassembled WGS sequence"/>
</dbReference>
<evidence type="ECO:0000313" key="6">
    <source>
        <dbReference type="EMBL" id="KAK7751009.1"/>
    </source>
</evidence>
<feature type="domain" description="Ketoreductase" evidence="5">
    <location>
        <begin position="98"/>
        <end position="276"/>
    </location>
</feature>
<dbReference type="AlphaFoldDB" id="A0AAN9YR62"/>
<dbReference type="InterPro" id="IPR020904">
    <property type="entry name" value="Sc_DH/Rdtase_CS"/>
</dbReference>
<keyword evidence="3" id="KW-0560">Oxidoreductase</keyword>
<dbReference type="SUPFAM" id="SSF51735">
    <property type="entry name" value="NAD(P)-binding Rossmann-fold domains"/>
    <property type="match status" value="1"/>
</dbReference>
<name>A0AAN9YR62_9PEZI</name>
<sequence length="369" mass="39939">MSSPNATPMPPQPQRRKDPWYAPVSVDMLLKVLNITILHPFVAWIIPLCFRAEHHAWDTTPMMISIAWATCLTLFTLADKLSHKLAYGLHREVDLGEEVIVVTGGASGLGLLVAEVYGMRGATVAVLDVADQLENPEARGITYYKCDVGDRKRLAEVAAEIERDLGTPTILINNAAQVVGKSLLDLSMEEVERSLRTNLLAHFYTIKTFLPGMLQSESGGTIVTLSSVLGTLGAAQLSDYTAAKAGAAALHRSLAAELRQAGHHERVKMLLVTPGQLGTPLFAGVDAPRSFLAPVVEPVDVAKEIIKAVDLGIGDHIAMPLYARWIDWYSVLPVGLQRLARDFAGVDRGMRTWHGRGAPCGSGEGEKPI</sequence>
<dbReference type="PRINTS" id="PR00080">
    <property type="entry name" value="SDRFAMILY"/>
</dbReference>
<dbReference type="SMART" id="SM00822">
    <property type="entry name" value="PKS_KR"/>
    <property type="match status" value="1"/>
</dbReference>
<dbReference type="GO" id="GO:0016616">
    <property type="term" value="F:oxidoreductase activity, acting on the CH-OH group of donors, NAD or NADP as acceptor"/>
    <property type="evidence" value="ECO:0007669"/>
    <property type="project" value="TreeGrafter"/>
</dbReference>